<evidence type="ECO:0000256" key="2">
    <source>
        <dbReference type="PROSITE-ProRule" id="PRU00221"/>
    </source>
</evidence>
<evidence type="ECO:0000256" key="3">
    <source>
        <dbReference type="SAM" id="MobiDB-lite"/>
    </source>
</evidence>
<dbReference type="InterPro" id="IPR009581">
    <property type="entry name" value="FAM20_C"/>
</dbReference>
<keyword evidence="2" id="KW-0853">WD repeat</keyword>
<sequence length="1516" mass="170214">MGSSDCEAQVINMDTFRNKKNPWALYETEVPHSRFCHPASGVSPAEKLSPEHLKLLRNAFTAPKAGEQTHDDRLRGRSRKNRGGNDERGMKFEEFREVLRTVISPDIEDKWVERFFSEVDISCTGQVRWQQLCSYLLLEYTERERASIPTAALLDSQSQIRHCAHNKREPTVRVVAVSHPPPLRYVSVSKGGQITVWNSSLHILKTLGLAGDPTEEVANTRRFRGWTTDAVYMGNVHMVAIATDSRDLHFVNVSTASVFEDVHLFGFRSVPTALCYWHDVKRPERSPLLLLGDEKGGVHLMWFLDPSKGLFKNPSKKQNGPHRIFFPDLSEHSKMVSHRYIPNVHQEPINRVMFEPSTDVIMTSSESDTSSVVFLNVTLKREPYVWKMNQGAKCFDYSTSLQLMVTGGCDRAVRLWTRFVTTRPVATLLGHCATILDVAIYSPVGQIFSYSRDAELRVWDISTHHCLKTVRLQFPCQQPGRIPEHGNFPFLFLSPPLPAETQPHLVVGCKDYLAVLYLAETRRGPGGWSTNEDRETGPEIGPTLSCALYNPTLRQVVTGYADSSVSLWDVETGSRRLQILNAHGEDELICMTLDSSHRRLITGARSGTIKVWNLLNGLNLHKLEPVTNSEVTRLTCLHDNKLLAVGWSQRIIQYDIGAAKDLYVRADMSWKSAGVHKSDILAVCQCSAMGVVATASHDGEIIIWRLETQGPLLHLERKRQAGVVPPVDTLLFLQHRAANRKLRNRGVLVSSQAGCLSFWSITGQTHTYGQFYAPEQPGVRVLSLSSDQPANTILVSGDTTGWLQIWDISHYALDIQHESVCERPALLQCWKAHERGVVSVEVLEVADRLFVLSASADGSAGLWTEDGGHVGSLGQEVMWNITDAAAHQREIQNNLREETDEEGRCDGSNFTRQRTSQEESGCEASSASPADQEQPQQPMVTFDLTQLAAAEHKNTVDIGTHTHLSFSSRLSSTHACSSIHATVVCASACFSICVRTSARRQLHVARGAACLMTRITAITVDWLSLPRQTPVLQGGLATPRLSNWTSVSPLAGTTAHPADGGSKLETLFAHPLYSIQTPALGPEERLVQAEQLMEYYRRKVSRWERHMKLFSGAAALSNTTLIGHEVTFDPDASWLKFHLGISRYALYSRDDPAVPQLLKDMARMRVVNADYTQDEKALKGTCDCTQVVKPSGHHLKLALKMHNFAKAMFKPMRQQREEQTPEDFFYFVDFQRHNAEIAAFHLDRVLDFRRVPPVAGRLVNVTSEVLQVTYTDDLRAVFFTSPANNTCFFAKCLYVCKTEYAVCGSPDLLEGSLSAYLPGLSIAPRISIPNPWIRSYTFSGQEEWEGNPFYCDTIKQLYPYNSGNRLLNIIDMSIFDFLTGNMDRHHYEIFTKFGDEGFLLHLDNARGFGKHSHDEMSILAPLTQCCMIKHSTLLRLQLLAQPGFRLSDVMRESLEGDPLRPILTEPHLLALDRRLQKVLRVVRRCVRRLGENGVITRDFVKSTERPQAATEVKKST</sequence>
<evidence type="ECO:0000313" key="6">
    <source>
        <dbReference type="Proteomes" id="UP000246464"/>
    </source>
</evidence>
<dbReference type="STRING" id="52904.ENSSMAP00000017875"/>
<feature type="domain" description="FAM20 C-terminal" evidence="4">
    <location>
        <begin position="1278"/>
        <end position="1493"/>
    </location>
</feature>
<feature type="compositionally biased region" description="Polar residues" evidence="3">
    <location>
        <begin position="923"/>
        <end position="937"/>
    </location>
</feature>
<feature type="region of interest" description="Disordered" evidence="3">
    <location>
        <begin position="896"/>
        <end position="937"/>
    </location>
</feature>
<feature type="region of interest" description="Disordered" evidence="3">
    <location>
        <begin position="60"/>
        <end position="88"/>
    </location>
</feature>
<evidence type="ECO:0000259" key="4">
    <source>
        <dbReference type="Pfam" id="PF06702"/>
    </source>
</evidence>
<proteinExistence type="predicted"/>
<dbReference type="Pfam" id="PF06702">
    <property type="entry name" value="Fam20C"/>
    <property type="match status" value="1"/>
</dbReference>
<dbReference type="InterPro" id="IPR001680">
    <property type="entry name" value="WD40_rpt"/>
</dbReference>
<dbReference type="SUPFAM" id="SSF50978">
    <property type="entry name" value="WD40 repeat-like"/>
    <property type="match status" value="2"/>
</dbReference>
<dbReference type="PANTHER" id="PTHR44324">
    <property type="entry name" value="WD40 REPEAT DOMAIN 95"/>
    <property type="match status" value="1"/>
</dbReference>
<dbReference type="Pfam" id="PF00400">
    <property type="entry name" value="WD40"/>
    <property type="match status" value="2"/>
</dbReference>
<dbReference type="InterPro" id="IPR015943">
    <property type="entry name" value="WD40/YVTN_repeat-like_dom_sf"/>
</dbReference>
<protein>
    <submittedName>
        <fullName evidence="5">Putative WD repeat-containing protein 49-like</fullName>
    </submittedName>
</protein>
<dbReference type="EMBL" id="CP026260">
    <property type="protein sequence ID" value="AWP17463.1"/>
    <property type="molecule type" value="Genomic_DNA"/>
</dbReference>
<dbReference type="Gene3D" id="2.130.10.10">
    <property type="entry name" value="YVTN repeat-like/Quinoprotein amine dehydrogenase"/>
    <property type="match status" value="3"/>
</dbReference>
<organism evidence="5 6">
    <name type="scientific">Scophthalmus maximus</name>
    <name type="common">Turbot</name>
    <name type="synonym">Psetta maxima</name>
    <dbReference type="NCBI Taxonomy" id="52904"/>
    <lineage>
        <taxon>Eukaryota</taxon>
        <taxon>Metazoa</taxon>
        <taxon>Chordata</taxon>
        <taxon>Craniata</taxon>
        <taxon>Vertebrata</taxon>
        <taxon>Euteleostomi</taxon>
        <taxon>Actinopterygii</taxon>
        <taxon>Neopterygii</taxon>
        <taxon>Teleostei</taxon>
        <taxon>Neoteleostei</taxon>
        <taxon>Acanthomorphata</taxon>
        <taxon>Carangaria</taxon>
        <taxon>Pleuronectiformes</taxon>
        <taxon>Pleuronectoidei</taxon>
        <taxon>Scophthalmidae</taxon>
        <taxon>Scophthalmus</taxon>
    </lineage>
</organism>
<dbReference type="InterPro" id="IPR051242">
    <property type="entry name" value="WD-EF-hand_domain"/>
</dbReference>
<evidence type="ECO:0000313" key="5">
    <source>
        <dbReference type="EMBL" id="AWP17463.1"/>
    </source>
</evidence>
<dbReference type="PANTHER" id="PTHR44324:SF3">
    <property type="entry name" value="WD REPEAT-CONTAINING PROTEIN 49-LIKE"/>
    <property type="match status" value="1"/>
</dbReference>
<evidence type="ECO:0000256" key="1">
    <source>
        <dbReference type="ARBA" id="ARBA00022737"/>
    </source>
</evidence>
<keyword evidence="6" id="KW-1185">Reference proteome</keyword>
<gene>
    <name evidence="5" type="ORF">SMAX5B_020315</name>
</gene>
<feature type="repeat" description="WD" evidence="2">
    <location>
        <begin position="549"/>
        <end position="578"/>
    </location>
</feature>
<dbReference type="PROSITE" id="PS50082">
    <property type="entry name" value="WD_REPEATS_2"/>
    <property type="match status" value="2"/>
</dbReference>
<keyword evidence="1" id="KW-0677">Repeat</keyword>
<dbReference type="SMART" id="SM00320">
    <property type="entry name" value="WD40"/>
    <property type="match status" value="10"/>
</dbReference>
<accession>A0A2U9CMT6</accession>
<feature type="repeat" description="WD" evidence="2">
    <location>
        <begin position="428"/>
        <end position="469"/>
    </location>
</feature>
<dbReference type="InterPro" id="IPR036322">
    <property type="entry name" value="WD40_repeat_dom_sf"/>
</dbReference>
<reference evidence="5 6" key="1">
    <citation type="submission" date="2017-12" db="EMBL/GenBank/DDBJ databases">
        <title>Integrating genomic resources of turbot (Scophthalmus maximus) in depth evaluation of genetic and physical mapping variation across individuals.</title>
        <authorList>
            <person name="Martinez P."/>
        </authorList>
    </citation>
    <scope>NUCLEOTIDE SEQUENCE [LARGE SCALE GENOMIC DNA]</scope>
</reference>
<name>A0A2U9CMT6_SCOMX</name>
<dbReference type="Proteomes" id="UP000246464">
    <property type="component" value="Chromosome 18"/>
</dbReference>